<dbReference type="EMBL" id="QWKH01000007">
    <property type="protein sequence ID" value="NBI33818.1"/>
    <property type="molecule type" value="Genomic_DNA"/>
</dbReference>
<dbReference type="SUPFAM" id="SSF88723">
    <property type="entry name" value="PIN domain-like"/>
    <property type="match status" value="1"/>
</dbReference>
<gene>
    <name evidence="2" type="ORF">D1639_01955</name>
</gene>
<name>A0A7C9JME2_9BACT</name>
<organism evidence="2">
    <name type="scientific">Muribaculaceae bacterium Z82</name>
    <dbReference type="NCBI Taxonomy" id="2304548"/>
    <lineage>
        <taxon>Bacteria</taxon>
        <taxon>Pseudomonadati</taxon>
        <taxon>Bacteroidota</taxon>
        <taxon>Bacteroidia</taxon>
        <taxon>Bacteroidales</taxon>
        <taxon>Muribaculaceae</taxon>
    </lineage>
</organism>
<dbReference type="InterPro" id="IPR029060">
    <property type="entry name" value="PIN-like_dom_sf"/>
</dbReference>
<evidence type="ECO:0000313" key="2">
    <source>
        <dbReference type="EMBL" id="NBI33818.1"/>
    </source>
</evidence>
<dbReference type="AlphaFoldDB" id="A0A7C9JME2"/>
<feature type="domain" description="PIN" evidence="1">
    <location>
        <begin position="3"/>
        <end position="115"/>
    </location>
</feature>
<accession>A0A7C9JME2</accession>
<sequence length="149" mass="16923">MNLMLDTNIVLDHVGRREPFYELSRRTCLLGIVGEARTFVATSMVTDLFCLLRKDFGSAEAQRMIQEDLGFLEMVSVTPDDVAEALAQRWTDFEDCLVARCAQKVGADYIITRNVDDYKRSTVRAVTPQQLFDELDARGIVYREIPLPA</sequence>
<comment type="caution">
    <text evidence="2">The sequence shown here is derived from an EMBL/GenBank/DDBJ whole genome shotgun (WGS) entry which is preliminary data.</text>
</comment>
<protein>
    <submittedName>
        <fullName evidence="2">PIN domain-containing protein</fullName>
    </submittedName>
</protein>
<reference evidence="2" key="1">
    <citation type="submission" date="2018-08" db="EMBL/GenBank/DDBJ databases">
        <title>Murine metabolic-syndrome-specific gut microbial biobank.</title>
        <authorList>
            <person name="Liu C."/>
        </authorList>
    </citation>
    <scope>NUCLEOTIDE SEQUENCE [LARGE SCALE GENOMIC DNA]</scope>
    <source>
        <strain evidence="2">Z82</strain>
    </source>
</reference>
<proteinExistence type="predicted"/>
<dbReference type="InterPro" id="IPR002716">
    <property type="entry name" value="PIN_dom"/>
</dbReference>
<dbReference type="Pfam" id="PF13470">
    <property type="entry name" value="PIN_3"/>
    <property type="match status" value="1"/>
</dbReference>
<dbReference type="CDD" id="cd09854">
    <property type="entry name" value="PIN_VapC-like"/>
    <property type="match status" value="1"/>
</dbReference>
<evidence type="ECO:0000259" key="1">
    <source>
        <dbReference type="Pfam" id="PF13470"/>
    </source>
</evidence>
<dbReference type="Gene3D" id="3.40.50.1010">
    <property type="entry name" value="5'-nuclease"/>
    <property type="match status" value="1"/>
</dbReference>